<dbReference type="EMBL" id="BOPH01000112">
    <property type="protein sequence ID" value="GIJ73237.1"/>
    <property type="molecule type" value="Genomic_DNA"/>
</dbReference>
<reference evidence="2" key="1">
    <citation type="submission" date="2021-01" db="EMBL/GenBank/DDBJ databases">
        <title>Whole genome shotgun sequence of Virgisporangium ochraceum NBRC 16418.</title>
        <authorList>
            <person name="Komaki H."/>
            <person name="Tamura T."/>
        </authorList>
    </citation>
    <scope>NUCLEOTIDE SEQUENCE</scope>
    <source>
        <strain evidence="2">NBRC 16418</strain>
    </source>
</reference>
<accession>A0A8J4A269</accession>
<dbReference type="PROSITE" id="PS51318">
    <property type="entry name" value="TAT"/>
    <property type="match status" value="1"/>
</dbReference>
<proteinExistence type="predicted"/>
<dbReference type="InterPro" id="IPR032466">
    <property type="entry name" value="Metal_Hydrolase"/>
</dbReference>
<dbReference type="PANTHER" id="PTHR22642">
    <property type="entry name" value="IMIDAZOLONEPROPIONASE"/>
    <property type="match status" value="1"/>
</dbReference>
<dbReference type="GO" id="GO:0016810">
    <property type="term" value="F:hydrolase activity, acting on carbon-nitrogen (but not peptide) bonds"/>
    <property type="evidence" value="ECO:0007669"/>
    <property type="project" value="InterPro"/>
</dbReference>
<dbReference type="Gene3D" id="3.10.310.70">
    <property type="match status" value="1"/>
</dbReference>
<dbReference type="InterPro" id="IPR011059">
    <property type="entry name" value="Metal-dep_hydrolase_composite"/>
</dbReference>
<evidence type="ECO:0000313" key="3">
    <source>
        <dbReference type="Proteomes" id="UP000635606"/>
    </source>
</evidence>
<dbReference type="SUPFAM" id="SSF51556">
    <property type="entry name" value="Metallo-dependent hydrolases"/>
    <property type="match status" value="1"/>
</dbReference>
<dbReference type="Gene3D" id="2.30.40.10">
    <property type="entry name" value="Urease, subunit C, domain 1"/>
    <property type="match status" value="1"/>
</dbReference>
<evidence type="ECO:0000259" key="1">
    <source>
        <dbReference type="Pfam" id="PF07969"/>
    </source>
</evidence>
<sequence>MTHAEQQNEHLAPPMSLSRRTVVGTGAAAAIAGAVAGPLAGPAPARSHGSGRPSTDGRDLVLKNGRIHTTNGRHDIVRVLAIRDGRVVYAGDTLSAALRAVPDRTRVLDLRGRTAIPGIIDNHNHLVLMGNRPGRHTPLENAYSVADVQRTYRARARGVPSGEFITTIGGFHFNQFTEVRLPTLAELDAAVPDHPAYISVGFSGPSVTNSRGRAFFETAAQPVAVGADGSIAGGQETGRATLALRRTLTFEQRRRGALDAMAYALGLGVTTHLDQGAFQATGTPSDGAAHEDNYTMHLPFLSLYAQGKATVRLRINFLHMDTDPALPTLTDRLNNQFPFFGDDMVRTGGIGEFVAAGIGATWLEAAKKVARAGWRAEVHSLSQTDFRTEIEGFEAVDAETPITGLRWVVAHVPFITRDYVDRLKALGGGLSLTGWRYLTGTATAAGPPFRMIVDSGIPAGMSSDGMQIAPMNPFIHAYYATTGRNALGAVINDGQQISRRELLDLYTRDNAWFLGGPDDDQLGTLEVGRLGDVAVLDRDYFTVPDDQLRQVSSVLTVVGGAIAHSTGRVDL</sequence>
<feature type="domain" description="Amidohydrolase 3" evidence="1">
    <location>
        <begin position="106"/>
        <end position="563"/>
    </location>
</feature>
<gene>
    <name evidence="2" type="ORF">Voc01_081540</name>
</gene>
<name>A0A8J4A269_9ACTN</name>
<dbReference type="Pfam" id="PF07969">
    <property type="entry name" value="Amidohydro_3"/>
    <property type="match status" value="1"/>
</dbReference>
<evidence type="ECO:0000313" key="2">
    <source>
        <dbReference type="EMBL" id="GIJ73237.1"/>
    </source>
</evidence>
<dbReference type="PANTHER" id="PTHR22642:SF21">
    <property type="entry name" value="PERIPLASMIC PROTEIN"/>
    <property type="match status" value="1"/>
</dbReference>
<protein>
    <submittedName>
        <fullName evidence="2">Amidohydrolase</fullName>
    </submittedName>
</protein>
<comment type="caution">
    <text evidence="2">The sequence shown here is derived from an EMBL/GenBank/DDBJ whole genome shotgun (WGS) entry which is preliminary data.</text>
</comment>
<dbReference type="InterPro" id="IPR006311">
    <property type="entry name" value="TAT_signal"/>
</dbReference>
<keyword evidence="3" id="KW-1185">Reference proteome</keyword>
<organism evidence="2 3">
    <name type="scientific">Virgisporangium ochraceum</name>
    <dbReference type="NCBI Taxonomy" id="65505"/>
    <lineage>
        <taxon>Bacteria</taxon>
        <taxon>Bacillati</taxon>
        <taxon>Actinomycetota</taxon>
        <taxon>Actinomycetes</taxon>
        <taxon>Micromonosporales</taxon>
        <taxon>Micromonosporaceae</taxon>
        <taxon>Virgisporangium</taxon>
    </lineage>
</organism>
<dbReference type="Proteomes" id="UP000635606">
    <property type="component" value="Unassembled WGS sequence"/>
</dbReference>
<dbReference type="RefSeq" id="WP_203933061.1">
    <property type="nucleotide sequence ID" value="NZ_BOPH01000112.1"/>
</dbReference>
<dbReference type="AlphaFoldDB" id="A0A8J4A269"/>
<dbReference type="SUPFAM" id="SSF51338">
    <property type="entry name" value="Composite domain of metallo-dependent hydrolases"/>
    <property type="match status" value="1"/>
</dbReference>
<dbReference type="InterPro" id="IPR013108">
    <property type="entry name" value="Amidohydro_3"/>
</dbReference>
<dbReference type="Gene3D" id="3.20.20.140">
    <property type="entry name" value="Metal-dependent hydrolases"/>
    <property type="match status" value="1"/>
</dbReference>